<sequence length="144" mass="15995">MTCGCRKNPICKQPVLLTRGCVINTERLEDHDVIFLLSGSTDAFTERGREGLLCVLRVQAQQAAAGLTYSGTAAQSLDDSSEDENMARYFSTDEELSSQEKQYRCASAPRSLLQPPLLMLTSCLHHTKQQTWIDRPFSRAAPSL</sequence>
<protein>
    <submittedName>
        <fullName evidence="1">Uncharacterized protein</fullName>
    </submittedName>
</protein>
<dbReference type="AlphaFoldDB" id="A0A9N7YAL1"/>
<keyword evidence="2" id="KW-1185">Reference proteome</keyword>
<evidence type="ECO:0000313" key="1">
    <source>
        <dbReference type="EMBL" id="CAB1418713.1"/>
    </source>
</evidence>
<organism evidence="1 2">
    <name type="scientific">Pleuronectes platessa</name>
    <name type="common">European plaice</name>
    <dbReference type="NCBI Taxonomy" id="8262"/>
    <lineage>
        <taxon>Eukaryota</taxon>
        <taxon>Metazoa</taxon>
        <taxon>Chordata</taxon>
        <taxon>Craniata</taxon>
        <taxon>Vertebrata</taxon>
        <taxon>Euteleostomi</taxon>
        <taxon>Actinopterygii</taxon>
        <taxon>Neopterygii</taxon>
        <taxon>Teleostei</taxon>
        <taxon>Neoteleostei</taxon>
        <taxon>Acanthomorphata</taxon>
        <taxon>Carangaria</taxon>
        <taxon>Pleuronectiformes</taxon>
        <taxon>Pleuronectoidei</taxon>
        <taxon>Pleuronectidae</taxon>
        <taxon>Pleuronectes</taxon>
    </lineage>
</organism>
<reference evidence="1" key="1">
    <citation type="submission" date="2020-03" db="EMBL/GenBank/DDBJ databases">
        <authorList>
            <person name="Weist P."/>
        </authorList>
    </citation>
    <scope>NUCLEOTIDE SEQUENCE</scope>
</reference>
<dbReference type="Proteomes" id="UP001153269">
    <property type="component" value="Unassembled WGS sequence"/>
</dbReference>
<gene>
    <name evidence="1" type="ORF">PLEPLA_LOCUS6539</name>
</gene>
<accession>A0A9N7YAL1</accession>
<name>A0A9N7YAL1_PLEPL</name>
<dbReference type="EMBL" id="CADEAL010000336">
    <property type="protein sequence ID" value="CAB1418713.1"/>
    <property type="molecule type" value="Genomic_DNA"/>
</dbReference>
<comment type="caution">
    <text evidence="1">The sequence shown here is derived from an EMBL/GenBank/DDBJ whole genome shotgun (WGS) entry which is preliminary data.</text>
</comment>
<evidence type="ECO:0000313" key="2">
    <source>
        <dbReference type="Proteomes" id="UP001153269"/>
    </source>
</evidence>
<proteinExistence type="predicted"/>